<gene>
    <name evidence="2" type="ORF">GCM10008961_18640</name>
</gene>
<sequence>MTRPRTPLLLASALSLLLSLLLGLLAAPAAAQTSPTPVKVSSQTCGAYTLTLRENGFGDPLDRVTISRGGVTHATVQDTMIAVDFCRDVTGDGIPEVMLAGFSGGAHCCFTHTLYSLSSPPRQLLRVFSAHSASLDVRQLDGKGPLELVGADWRFAYAYGMSFAESPALPVVYSYLPVPGGPPRYVNNSRAYGPFILGSVRAQEQPDYSGGLLAGYAARLIAAPGTARPYLNTLPQPFRAWLGSYDPDLRAALSDYGLSDWPARAGADPAATPIGIGGSFSGPGRTEYLALLARGTQGQTRLYRPVSGGIQAGPTLKQVPVKTSAAGALDGYVDTAWYPAFPVRRASGQDDAVIFDALSGSVHYRAYRVTPAALTEQTGALGVAATLLGDLSNVARQVASQYAQPQQPRTPAQMQELTRRIEAAVTRAQPWVAATTADFSLYALGNFTVSAIDMPQDTPDRATVTAPVTFGMVAADQDSEYVSGTRQTATIHLTRGPQGWQVTDWTLTPRPGDLYED</sequence>
<dbReference type="RefSeq" id="WP_189101091.1">
    <property type="nucleotide sequence ID" value="NZ_BMQO01000006.1"/>
</dbReference>
<dbReference type="Proteomes" id="UP000620633">
    <property type="component" value="Unassembled WGS sequence"/>
</dbReference>
<reference evidence="3" key="1">
    <citation type="journal article" date="2019" name="Int. J. Syst. Evol. Microbiol.">
        <title>The Global Catalogue of Microorganisms (GCM) 10K type strain sequencing project: providing services to taxonomists for standard genome sequencing and annotation.</title>
        <authorList>
            <consortium name="The Broad Institute Genomics Platform"/>
            <consortium name="The Broad Institute Genome Sequencing Center for Infectious Disease"/>
            <person name="Wu L."/>
            <person name="Ma J."/>
        </authorList>
    </citation>
    <scope>NUCLEOTIDE SEQUENCE [LARGE SCALE GENOMIC DNA]</scope>
    <source>
        <strain evidence="3">JCM 31406</strain>
    </source>
</reference>
<accession>A0ABQ2SFL6</accession>
<keyword evidence="1" id="KW-0732">Signal</keyword>
<comment type="caution">
    <text evidence="2">The sequence shown here is derived from an EMBL/GenBank/DDBJ whole genome shotgun (WGS) entry which is preliminary data.</text>
</comment>
<evidence type="ECO:0000313" key="2">
    <source>
        <dbReference type="EMBL" id="GGS27292.1"/>
    </source>
</evidence>
<keyword evidence="3" id="KW-1185">Reference proteome</keyword>
<proteinExistence type="predicted"/>
<dbReference type="EMBL" id="BMQO01000006">
    <property type="protein sequence ID" value="GGS27292.1"/>
    <property type="molecule type" value="Genomic_DNA"/>
</dbReference>
<evidence type="ECO:0000313" key="3">
    <source>
        <dbReference type="Proteomes" id="UP000620633"/>
    </source>
</evidence>
<feature type="signal peptide" evidence="1">
    <location>
        <begin position="1"/>
        <end position="31"/>
    </location>
</feature>
<name>A0ABQ2SFL6_9DEIO</name>
<feature type="chain" id="PRO_5045237362" evidence="1">
    <location>
        <begin position="32"/>
        <end position="517"/>
    </location>
</feature>
<evidence type="ECO:0000256" key="1">
    <source>
        <dbReference type="SAM" id="SignalP"/>
    </source>
</evidence>
<organism evidence="2 3">
    <name type="scientific">Deinococcus knuensis</name>
    <dbReference type="NCBI Taxonomy" id="1837380"/>
    <lineage>
        <taxon>Bacteria</taxon>
        <taxon>Thermotogati</taxon>
        <taxon>Deinococcota</taxon>
        <taxon>Deinococci</taxon>
        <taxon>Deinococcales</taxon>
        <taxon>Deinococcaceae</taxon>
        <taxon>Deinococcus</taxon>
    </lineage>
</organism>
<protein>
    <submittedName>
        <fullName evidence="2">Uncharacterized protein</fullName>
    </submittedName>
</protein>